<name>A0A0E9NM70_SAICN</name>
<dbReference type="AlphaFoldDB" id="A0A0E9NM70"/>
<reference evidence="1 2" key="2">
    <citation type="journal article" date="2014" name="J. Gen. Appl. Microbiol.">
        <title>The early diverging ascomycetous budding yeast Saitoella complicata has three histone deacetylases belonging to the Clr6, Hos2, and Rpd3 lineages.</title>
        <authorList>
            <person name="Nishida H."/>
            <person name="Matsumoto T."/>
            <person name="Kondo S."/>
            <person name="Hamamoto M."/>
            <person name="Yoshikawa H."/>
        </authorList>
    </citation>
    <scope>NUCLEOTIDE SEQUENCE [LARGE SCALE GENOMIC DNA]</scope>
    <source>
        <strain evidence="1 2">NRRL Y-17804</strain>
    </source>
</reference>
<evidence type="ECO:0000313" key="1">
    <source>
        <dbReference type="EMBL" id="GAO50972.1"/>
    </source>
</evidence>
<organism evidence="1 2">
    <name type="scientific">Saitoella complicata (strain BCRC 22490 / CBS 7301 / JCM 7358 / NBRC 10748 / NRRL Y-17804)</name>
    <dbReference type="NCBI Taxonomy" id="698492"/>
    <lineage>
        <taxon>Eukaryota</taxon>
        <taxon>Fungi</taxon>
        <taxon>Dikarya</taxon>
        <taxon>Ascomycota</taxon>
        <taxon>Taphrinomycotina</taxon>
        <taxon>Taphrinomycotina incertae sedis</taxon>
        <taxon>Saitoella</taxon>
    </lineage>
</organism>
<evidence type="ECO:0000313" key="2">
    <source>
        <dbReference type="Proteomes" id="UP000033140"/>
    </source>
</evidence>
<sequence length="352" mass="36279">MRRLRKTCILVNDEKTRSSALGLAMTATMPVSEGDAMTAESTMVYPNGHCHTHHILQIRYAHDRKERSGENSSIVVLPRTLGGLERLPPTSGRPKRAQRVTMHIVAPYDRAFDGFGRRKQVIELRWATTTCSTGPHLPLNLVLQLRELIALHKRPASLTTVATLLPFPSPPPLCMAVVARSSSIKPIGRPPWVPYRSSGITALFTTPDTNTSLLKGFSSRHQIRSIIMKFTTIFVAAAALFAGVQAQSSVTSSVSSALSSASSAASSASSAASSASSAASTSSASSVSSVGSSASSVASSASSVAASASSHAASATSHSSSSAAATSSSGAMVNQVAGVAVGAVLAAAGYLA</sequence>
<protein>
    <submittedName>
        <fullName evidence="1">Uncharacterized protein</fullName>
    </submittedName>
</protein>
<reference evidence="1 2" key="3">
    <citation type="journal article" date="2015" name="Genome Announc.">
        <title>Draft Genome Sequence of the Archiascomycetous Yeast Saitoella complicata.</title>
        <authorList>
            <person name="Yamauchi K."/>
            <person name="Kondo S."/>
            <person name="Hamamoto M."/>
            <person name="Takahashi Y."/>
            <person name="Ogura Y."/>
            <person name="Hayashi T."/>
            <person name="Nishida H."/>
        </authorList>
    </citation>
    <scope>NUCLEOTIDE SEQUENCE [LARGE SCALE GENOMIC DNA]</scope>
    <source>
        <strain evidence="1 2">NRRL Y-17804</strain>
    </source>
</reference>
<keyword evidence="2" id="KW-1185">Reference proteome</keyword>
<proteinExistence type="predicted"/>
<dbReference type="EMBL" id="BACD03000039">
    <property type="protein sequence ID" value="GAO50972.1"/>
    <property type="molecule type" value="Genomic_DNA"/>
</dbReference>
<dbReference type="Proteomes" id="UP000033140">
    <property type="component" value="Unassembled WGS sequence"/>
</dbReference>
<gene>
    <name evidence="1" type="ORF">G7K_5088-t1</name>
</gene>
<reference evidence="1 2" key="1">
    <citation type="journal article" date="2011" name="J. Gen. Appl. Microbiol.">
        <title>Draft genome sequencing of the enigmatic yeast Saitoella complicata.</title>
        <authorList>
            <person name="Nishida H."/>
            <person name="Hamamoto M."/>
            <person name="Sugiyama J."/>
        </authorList>
    </citation>
    <scope>NUCLEOTIDE SEQUENCE [LARGE SCALE GENOMIC DNA]</scope>
    <source>
        <strain evidence="1 2">NRRL Y-17804</strain>
    </source>
</reference>
<accession>A0A0E9NM70</accession>
<comment type="caution">
    <text evidence="1">The sequence shown here is derived from an EMBL/GenBank/DDBJ whole genome shotgun (WGS) entry which is preliminary data.</text>
</comment>